<dbReference type="AlphaFoldDB" id="W6Q5Y8"/>
<gene>
    <name evidence="1" type="ORF">PROQFM164_S02g002264</name>
</gene>
<proteinExistence type="predicted"/>
<organism evidence="1 2">
    <name type="scientific">Penicillium roqueforti (strain FM164)</name>
    <dbReference type="NCBI Taxonomy" id="1365484"/>
    <lineage>
        <taxon>Eukaryota</taxon>
        <taxon>Fungi</taxon>
        <taxon>Dikarya</taxon>
        <taxon>Ascomycota</taxon>
        <taxon>Pezizomycotina</taxon>
        <taxon>Eurotiomycetes</taxon>
        <taxon>Eurotiomycetidae</taxon>
        <taxon>Eurotiales</taxon>
        <taxon>Aspergillaceae</taxon>
        <taxon>Penicillium</taxon>
    </lineage>
</organism>
<keyword evidence="2" id="KW-1185">Reference proteome</keyword>
<dbReference type="Proteomes" id="UP000030686">
    <property type="component" value="Unassembled WGS sequence"/>
</dbReference>
<name>W6Q5Y8_PENRF</name>
<evidence type="ECO:0000313" key="2">
    <source>
        <dbReference type="Proteomes" id="UP000030686"/>
    </source>
</evidence>
<evidence type="ECO:0000313" key="1">
    <source>
        <dbReference type="EMBL" id="CDM32113.1"/>
    </source>
</evidence>
<reference evidence="1" key="1">
    <citation type="journal article" date="2014" name="Nat. Commun.">
        <title>Multiple recent horizontal transfers of a large genomic region in cheese making fungi.</title>
        <authorList>
            <person name="Cheeseman K."/>
            <person name="Ropars J."/>
            <person name="Renault P."/>
            <person name="Dupont J."/>
            <person name="Gouzy J."/>
            <person name="Branca A."/>
            <person name="Abraham A.L."/>
            <person name="Ceppi M."/>
            <person name="Conseiller E."/>
            <person name="Debuchy R."/>
            <person name="Malagnac F."/>
            <person name="Goarin A."/>
            <person name="Silar P."/>
            <person name="Lacoste S."/>
            <person name="Sallet E."/>
            <person name="Bensimon A."/>
            <person name="Giraud T."/>
            <person name="Brygoo Y."/>
        </authorList>
    </citation>
    <scope>NUCLEOTIDE SEQUENCE [LARGE SCALE GENOMIC DNA]</scope>
    <source>
        <strain evidence="1">FM164</strain>
    </source>
</reference>
<sequence length="84" mass="9065">MDTQTLHASKQWNWEATTTATELGSHWVSASYRVFSVLLPVEKKSAGSSGIWASISCEVSRLPSPPLGLGSCTPMDLRFPPTGD</sequence>
<dbReference type="EMBL" id="HG792016">
    <property type="protein sequence ID" value="CDM32113.1"/>
    <property type="molecule type" value="Genomic_DNA"/>
</dbReference>
<protein>
    <submittedName>
        <fullName evidence="1">Genomic scaffold, ProqFM164S02</fullName>
    </submittedName>
</protein>
<accession>W6Q5Y8</accession>